<dbReference type="Proteomes" id="UP001163324">
    <property type="component" value="Chromosome 1"/>
</dbReference>
<keyword evidence="2" id="KW-1185">Reference proteome</keyword>
<name>A0ACC0VDN0_9HYPO</name>
<comment type="caution">
    <text evidence="1">The sequence shown here is derived from an EMBL/GenBank/DDBJ whole genome shotgun (WGS) entry which is preliminary data.</text>
</comment>
<evidence type="ECO:0000313" key="1">
    <source>
        <dbReference type="EMBL" id="KAI9904487.1"/>
    </source>
</evidence>
<sequence length="397" mass="44553">MRASALWLRDAGPGPGPHPDVTKIPTPPLQKAAVFIMFFLPALAVAIFSLRIYTRVSMRTLGLDDWLCGLALVSAILVSSSLFMFFKLNYYGWEDDKVPDFDPSAGLWWNFFEQLCYNPVLALVKVSILVFLLRLGGHHDTIFRVIWALMTVTILHAVAVFFGALFQCVPMETNWHPELREDPNTKCIDDSFHIIQSALTILTDVLILALPFWIFLGLRMPRAAKVAVLSVFAVGSLVPVVAIIRLVNLYKLLYLGEKSRHYNIAYVWTAVEVNLAVVSCSMPALRPLFSRWMPRLFGSNWGRSSDQPYNGPGTSADVPSTGGNKTYNRESYSMNYMLKDLHPARKQNRTEIRGVSPAGSEEEIMTYNGILRTTDVNVMYEDAKRSDVASHISSDIP</sequence>
<accession>A0ACC0VDN0</accession>
<reference evidence="1" key="1">
    <citation type="submission" date="2022-10" db="EMBL/GenBank/DDBJ databases">
        <title>Complete Genome of Trichothecium roseum strain YXFP-22015, a Plant Pathogen Isolated from Citrus.</title>
        <authorList>
            <person name="Wang Y."/>
            <person name="Zhu L."/>
        </authorList>
    </citation>
    <scope>NUCLEOTIDE SEQUENCE</scope>
    <source>
        <strain evidence="1">YXFP-22015</strain>
    </source>
</reference>
<gene>
    <name evidence="1" type="ORF">N3K66_001016</name>
</gene>
<organism evidence="1 2">
    <name type="scientific">Trichothecium roseum</name>
    <dbReference type="NCBI Taxonomy" id="47278"/>
    <lineage>
        <taxon>Eukaryota</taxon>
        <taxon>Fungi</taxon>
        <taxon>Dikarya</taxon>
        <taxon>Ascomycota</taxon>
        <taxon>Pezizomycotina</taxon>
        <taxon>Sordariomycetes</taxon>
        <taxon>Hypocreomycetidae</taxon>
        <taxon>Hypocreales</taxon>
        <taxon>Hypocreales incertae sedis</taxon>
        <taxon>Trichothecium</taxon>
    </lineage>
</organism>
<proteinExistence type="predicted"/>
<dbReference type="EMBL" id="CM047940">
    <property type="protein sequence ID" value="KAI9904487.1"/>
    <property type="molecule type" value="Genomic_DNA"/>
</dbReference>
<evidence type="ECO:0000313" key="2">
    <source>
        <dbReference type="Proteomes" id="UP001163324"/>
    </source>
</evidence>
<protein>
    <submittedName>
        <fullName evidence="1">Uncharacterized protein</fullName>
    </submittedName>
</protein>